<gene>
    <name evidence="6" type="ORF">F511_13164</name>
</gene>
<feature type="domain" description="BTB" evidence="4">
    <location>
        <begin position="20"/>
        <end position="87"/>
    </location>
</feature>
<protein>
    <submittedName>
        <fullName evidence="6">BTB/POZ domain-containing protein</fullName>
    </submittedName>
</protein>
<dbReference type="InterPro" id="IPR011333">
    <property type="entry name" value="SKP1/BTB/POZ_sf"/>
</dbReference>
<keyword evidence="2" id="KW-0833">Ubl conjugation pathway</keyword>
<dbReference type="PANTHER" id="PTHR32370">
    <property type="entry name" value="OS12G0117600 PROTEIN"/>
    <property type="match status" value="1"/>
</dbReference>
<dbReference type="PROSITE" id="PS51649">
    <property type="entry name" value="NPH3"/>
    <property type="match status" value="1"/>
</dbReference>
<evidence type="ECO:0000259" key="5">
    <source>
        <dbReference type="PROSITE" id="PS51649"/>
    </source>
</evidence>
<name>A0A2Z7DGH0_9LAMI</name>
<dbReference type="AlphaFoldDB" id="A0A2Z7DGH0"/>
<feature type="domain" description="NPH3" evidence="5">
    <location>
        <begin position="201"/>
        <end position="462"/>
    </location>
</feature>
<dbReference type="Proteomes" id="UP000250235">
    <property type="component" value="Unassembled WGS sequence"/>
</dbReference>
<dbReference type="GO" id="GO:0016567">
    <property type="term" value="P:protein ubiquitination"/>
    <property type="evidence" value="ECO:0007669"/>
    <property type="project" value="UniProtKB-UniPathway"/>
</dbReference>
<comment type="similarity">
    <text evidence="3">Belongs to the NPH3 family.</text>
</comment>
<dbReference type="InterPro" id="IPR000210">
    <property type="entry name" value="BTB/POZ_dom"/>
</dbReference>
<accession>A0A2Z7DGH0</accession>
<dbReference type="Gene3D" id="3.30.710.10">
    <property type="entry name" value="Potassium Channel Kv1.1, Chain A"/>
    <property type="match status" value="1"/>
</dbReference>
<evidence type="ECO:0000256" key="1">
    <source>
        <dbReference type="ARBA" id="ARBA00004906"/>
    </source>
</evidence>
<dbReference type="EMBL" id="KQ988211">
    <property type="protein sequence ID" value="KZV56247.1"/>
    <property type="molecule type" value="Genomic_DNA"/>
</dbReference>
<evidence type="ECO:0000256" key="2">
    <source>
        <dbReference type="ARBA" id="ARBA00022786"/>
    </source>
</evidence>
<dbReference type="InterPro" id="IPR027356">
    <property type="entry name" value="NPH3_dom"/>
</dbReference>
<evidence type="ECO:0000256" key="3">
    <source>
        <dbReference type="PROSITE-ProRule" id="PRU00982"/>
    </source>
</evidence>
<proteinExistence type="inferred from homology"/>
<dbReference type="OrthoDB" id="1878376at2759"/>
<keyword evidence="7" id="KW-1185">Reference proteome</keyword>
<sequence length="555" mass="62872">MAAKQAIECHTWRPKARPSSEVQFQIGGSVFNLDKELLAAKSEKLAKLLKESPHENPSQLLRDIPADQDSLEIVERFCQGYEINLSTENVVRVTCVSHYLGMTESHCPNNLLNKTIVFLEQEIIPSWSKSIKALKTTENVLQEALHLGLVEYCVESIVSKVLEDPRLLGEPIKDPVSGDDSDENDNGFRQASVRRKLFDHDWKSEDLKILSLRLYEYIISTMLRRKVPQEYVAANICEYAKKWLFCKRGDDASVYAENSQREIVEVLEALLPHQKGVLPCTFLFGMLHFAVVLGAKPECKNGLEIRIGNQLDHASVKDLLIPSQGYSKDERYDTGCVTRILKNFYNNYTGPGDSGLLSVAELIDEFLAEISADIDLKMTTFMEFADMAVAASAETPRTSDGIYRAIDIYLDKHRYLTESQKEEICRFLDCNKMTREACEHAAQNNKLPTRVVVQVLFIGQLKLRDEIAKEVKNGGGLLKVAEAEEDVVTEMEEIGNKVLALERECSAMRRQISCKNVKTPKKNIWKEMKRKLGCATTSIHECDCHVKKKKKVHPK</sequence>
<dbReference type="Pfam" id="PF03000">
    <property type="entry name" value="NPH3"/>
    <property type="match status" value="1"/>
</dbReference>
<organism evidence="6 7">
    <name type="scientific">Dorcoceras hygrometricum</name>
    <dbReference type="NCBI Taxonomy" id="472368"/>
    <lineage>
        <taxon>Eukaryota</taxon>
        <taxon>Viridiplantae</taxon>
        <taxon>Streptophyta</taxon>
        <taxon>Embryophyta</taxon>
        <taxon>Tracheophyta</taxon>
        <taxon>Spermatophyta</taxon>
        <taxon>Magnoliopsida</taxon>
        <taxon>eudicotyledons</taxon>
        <taxon>Gunneridae</taxon>
        <taxon>Pentapetalae</taxon>
        <taxon>asterids</taxon>
        <taxon>lamiids</taxon>
        <taxon>Lamiales</taxon>
        <taxon>Gesneriaceae</taxon>
        <taxon>Didymocarpoideae</taxon>
        <taxon>Trichosporeae</taxon>
        <taxon>Loxocarpinae</taxon>
        <taxon>Dorcoceras</taxon>
    </lineage>
</organism>
<evidence type="ECO:0000259" key="4">
    <source>
        <dbReference type="PROSITE" id="PS50097"/>
    </source>
</evidence>
<dbReference type="PROSITE" id="PS50097">
    <property type="entry name" value="BTB"/>
    <property type="match status" value="1"/>
</dbReference>
<dbReference type="InterPro" id="IPR043454">
    <property type="entry name" value="NPH3/RPT2-like"/>
</dbReference>
<evidence type="ECO:0000313" key="7">
    <source>
        <dbReference type="Proteomes" id="UP000250235"/>
    </source>
</evidence>
<reference evidence="6 7" key="1">
    <citation type="journal article" date="2015" name="Proc. Natl. Acad. Sci. U.S.A.">
        <title>The resurrection genome of Boea hygrometrica: A blueprint for survival of dehydration.</title>
        <authorList>
            <person name="Xiao L."/>
            <person name="Yang G."/>
            <person name="Zhang L."/>
            <person name="Yang X."/>
            <person name="Zhao S."/>
            <person name="Ji Z."/>
            <person name="Zhou Q."/>
            <person name="Hu M."/>
            <person name="Wang Y."/>
            <person name="Chen M."/>
            <person name="Xu Y."/>
            <person name="Jin H."/>
            <person name="Xiao X."/>
            <person name="Hu G."/>
            <person name="Bao F."/>
            <person name="Hu Y."/>
            <person name="Wan P."/>
            <person name="Li L."/>
            <person name="Deng X."/>
            <person name="Kuang T."/>
            <person name="Xiang C."/>
            <person name="Zhu J.K."/>
            <person name="Oliver M.J."/>
            <person name="He Y."/>
        </authorList>
    </citation>
    <scope>NUCLEOTIDE SEQUENCE [LARGE SCALE GENOMIC DNA]</scope>
    <source>
        <strain evidence="7">cv. XS01</strain>
    </source>
</reference>
<evidence type="ECO:0000313" key="6">
    <source>
        <dbReference type="EMBL" id="KZV56247.1"/>
    </source>
</evidence>
<comment type="pathway">
    <text evidence="1">Protein modification; protein ubiquitination.</text>
</comment>
<dbReference type="SUPFAM" id="SSF54695">
    <property type="entry name" value="POZ domain"/>
    <property type="match status" value="1"/>
</dbReference>
<dbReference type="UniPathway" id="UPA00143"/>